<protein>
    <submittedName>
        <fullName evidence="1">Uncharacterized protein</fullName>
    </submittedName>
</protein>
<reference evidence="1" key="1">
    <citation type="submission" date="2020-07" db="EMBL/GenBank/DDBJ databases">
        <title>Huge and variable diversity of episymbiotic CPR bacteria and DPANN archaea in groundwater ecosystems.</title>
        <authorList>
            <person name="He C.Y."/>
            <person name="Keren R."/>
            <person name="Whittaker M."/>
            <person name="Farag I.F."/>
            <person name="Doudna J."/>
            <person name="Cate J.H.D."/>
            <person name="Banfield J.F."/>
        </authorList>
    </citation>
    <scope>NUCLEOTIDE SEQUENCE</scope>
    <source>
        <strain evidence="1">NC_groundwater_1520_Pr4_B-0.1um_53_5</strain>
    </source>
</reference>
<proteinExistence type="predicted"/>
<comment type="caution">
    <text evidence="1">The sequence shown here is derived from an EMBL/GenBank/DDBJ whole genome shotgun (WGS) entry which is preliminary data.</text>
</comment>
<evidence type="ECO:0000313" key="1">
    <source>
        <dbReference type="EMBL" id="MBI4726353.1"/>
    </source>
</evidence>
<dbReference type="Proteomes" id="UP000736328">
    <property type="component" value="Unassembled WGS sequence"/>
</dbReference>
<sequence>MRQYTIRLFYSGFNTFDITAENENEAIEKARNMYLNKNELLSTLEPWSEADEVETTKND</sequence>
<gene>
    <name evidence="1" type="ORF">HY768_03870</name>
</gene>
<organism evidence="1 2">
    <name type="scientific">candidate division TA06 bacterium</name>
    <dbReference type="NCBI Taxonomy" id="2250710"/>
    <lineage>
        <taxon>Bacteria</taxon>
        <taxon>Bacteria division TA06</taxon>
    </lineage>
</organism>
<name>A0A933ID98_UNCT6</name>
<dbReference type="AlphaFoldDB" id="A0A933ID98"/>
<accession>A0A933ID98</accession>
<dbReference type="EMBL" id="JACQXR010000045">
    <property type="protein sequence ID" value="MBI4726353.1"/>
    <property type="molecule type" value="Genomic_DNA"/>
</dbReference>
<evidence type="ECO:0000313" key="2">
    <source>
        <dbReference type="Proteomes" id="UP000736328"/>
    </source>
</evidence>